<name>A0A420DRY6_9RHOB</name>
<gene>
    <name evidence="2" type="ORF">C8N30_1597</name>
</gene>
<dbReference type="AlphaFoldDB" id="A0A420DRY6"/>
<accession>A0A420DRY6</accession>
<organism evidence="2 3">
    <name type="scientific">Sulfitobacter guttiformis</name>
    <dbReference type="NCBI Taxonomy" id="74349"/>
    <lineage>
        <taxon>Bacteria</taxon>
        <taxon>Pseudomonadati</taxon>
        <taxon>Pseudomonadota</taxon>
        <taxon>Alphaproteobacteria</taxon>
        <taxon>Rhodobacterales</taxon>
        <taxon>Roseobacteraceae</taxon>
        <taxon>Sulfitobacter</taxon>
    </lineage>
</organism>
<feature type="domain" description="Glycosyltransferase 61 catalytic" evidence="1">
    <location>
        <begin position="170"/>
        <end position="380"/>
    </location>
</feature>
<dbReference type="RefSeq" id="WP_025063942.1">
    <property type="nucleotide sequence ID" value="NZ_RAQK01000001.1"/>
</dbReference>
<protein>
    <submittedName>
        <fullName evidence="2">Uncharacterized protein DUF563</fullName>
    </submittedName>
</protein>
<evidence type="ECO:0000313" key="2">
    <source>
        <dbReference type="EMBL" id="RKE97015.1"/>
    </source>
</evidence>
<sequence length="575" mass="64427">MRNKIDLSSDPTALFLNPWQDEGLKLLQEPEFFWRKVPLPVIEGFAVSAHTEINAKIQSYLTSVDKGKRFKSAVEVNSVPAVVEQASFRKSHLLAREALVLSGASATRLINTFLWGSESCEDEDTGRGSKLDEYFAKCSATNAGKKIPLEMTFLEPDLDFAIECRNTFNYYHFITESLSQLCVLDAVGFQGNVYFHFPNQEDKHRNFADAFVAALFPEYAGRVFFERAPKEYDLVLTAYDFFGGICQMPAADMEKLGEVAPSGIVPGTVGFMQNLAMNSVSSALLSLRRRALKAIEGHNFSHLPKRFFIGRGDAQSRARPLAGQDLLLEHLLRFGFEYVIFEDLAPLEQIAIMAQAEMMISHHGAGFTNMLFASPDTYVIELGTLQTAKKRWADFWPHAIASQCRYISFFADFSSEDPLKEPDFARDGIVPTSVSSGGAAQVMAFVVTLLGRLPTVPDDKSLAVLAKRVLKAGAADQALALLEKHREMVTTSLDLCLLLADCHKALEQPKSELIALEQAFKAQPTRWQTLIRIIWCANHCERPQVIRWALSRLEVDFPERHATFVKNHDWVRFVA</sequence>
<keyword evidence="3" id="KW-1185">Reference proteome</keyword>
<dbReference type="InterPro" id="IPR049625">
    <property type="entry name" value="Glyco_transf_61_cat"/>
</dbReference>
<dbReference type="Proteomes" id="UP000284407">
    <property type="component" value="Unassembled WGS sequence"/>
</dbReference>
<dbReference type="Pfam" id="PF04577">
    <property type="entry name" value="Glyco_transf_61"/>
    <property type="match status" value="1"/>
</dbReference>
<dbReference type="OrthoDB" id="288504at2"/>
<evidence type="ECO:0000259" key="1">
    <source>
        <dbReference type="Pfam" id="PF04577"/>
    </source>
</evidence>
<dbReference type="STRING" id="1443111.Z949_3616"/>
<evidence type="ECO:0000313" key="3">
    <source>
        <dbReference type="Proteomes" id="UP000284407"/>
    </source>
</evidence>
<proteinExistence type="predicted"/>
<dbReference type="EMBL" id="RAQK01000001">
    <property type="protein sequence ID" value="RKE97015.1"/>
    <property type="molecule type" value="Genomic_DNA"/>
</dbReference>
<comment type="caution">
    <text evidence="2">The sequence shown here is derived from an EMBL/GenBank/DDBJ whole genome shotgun (WGS) entry which is preliminary data.</text>
</comment>
<reference evidence="2 3" key="1">
    <citation type="submission" date="2018-09" db="EMBL/GenBank/DDBJ databases">
        <title>Genomic Encyclopedia of Archaeal and Bacterial Type Strains, Phase II (KMG-II): from individual species to whole genera.</title>
        <authorList>
            <person name="Goeker M."/>
        </authorList>
    </citation>
    <scope>NUCLEOTIDE SEQUENCE [LARGE SCALE GENOMIC DNA]</scope>
    <source>
        <strain evidence="2 3">DSM 11458</strain>
    </source>
</reference>
<dbReference type="GO" id="GO:0016757">
    <property type="term" value="F:glycosyltransferase activity"/>
    <property type="evidence" value="ECO:0007669"/>
    <property type="project" value="InterPro"/>
</dbReference>